<keyword evidence="2" id="KW-1133">Transmembrane helix</keyword>
<keyword evidence="2" id="KW-0812">Transmembrane</keyword>
<protein>
    <recommendedName>
        <fullName evidence="3">Response regulatory domain-containing protein</fullName>
    </recommendedName>
</protein>
<evidence type="ECO:0000259" key="3">
    <source>
        <dbReference type="PROSITE" id="PS50110"/>
    </source>
</evidence>
<name>A0A6N4SUR9_CYTH3</name>
<feature type="modified residue" description="4-aspartylphosphate" evidence="1">
    <location>
        <position position="63"/>
    </location>
</feature>
<dbReference type="InterPro" id="IPR011006">
    <property type="entry name" value="CheY-like_superfamily"/>
</dbReference>
<dbReference type="Gene3D" id="3.40.50.2300">
    <property type="match status" value="1"/>
</dbReference>
<dbReference type="Proteomes" id="UP000001822">
    <property type="component" value="Chromosome"/>
</dbReference>
<dbReference type="InterPro" id="IPR001789">
    <property type="entry name" value="Sig_transdc_resp-reg_receiver"/>
</dbReference>
<dbReference type="OrthoDB" id="9797341at2"/>
<keyword evidence="1" id="KW-0597">Phosphoprotein</keyword>
<dbReference type="PROSITE" id="PS50110">
    <property type="entry name" value="RESPONSE_REGULATORY"/>
    <property type="match status" value="1"/>
</dbReference>
<feature type="transmembrane region" description="Helical" evidence="2">
    <location>
        <begin position="156"/>
        <end position="173"/>
    </location>
</feature>
<evidence type="ECO:0000256" key="2">
    <source>
        <dbReference type="SAM" id="Phobius"/>
    </source>
</evidence>
<evidence type="ECO:0000313" key="5">
    <source>
        <dbReference type="Proteomes" id="UP000001822"/>
    </source>
</evidence>
<dbReference type="SMART" id="SM00448">
    <property type="entry name" value="REC"/>
    <property type="match status" value="1"/>
</dbReference>
<feature type="domain" description="Response regulatory" evidence="3">
    <location>
        <begin position="12"/>
        <end position="132"/>
    </location>
</feature>
<dbReference type="AlphaFoldDB" id="A0A6N4SUR9"/>
<reference evidence="4 5" key="1">
    <citation type="journal article" date="2007" name="Appl. Environ. Microbiol.">
        <title>Genome sequence of the cellulolytic gliding bacterium Cytophaga hutchinsonii.</title>
        <authorList>
            <person name="Xie G."/>
            <person name="Bruce D.C."/>
            <person name="Challacombe J.F."/>
            <person name="Chertkov O."/>
            <person name="Detter J.C."/>
            <person name="Gilna P."/>
            <person name="Han C.S."/>
            <person name="Lucas S."/>
            <person name="Misra M."/>
            <person name="Myers G.L."/>
            <person name="Richardson P."/>
            <person name="Tapia R."/>
            <person name="Thayer N."/>
            <person name="Thompson L.S."/>
            <person name="Brettin T.S."/>
            <person name="Henrissat B."/>
            <person name="Wilson D.B."/>
            <person name="McBride M.J."/>
        </authorList>
    </citation>
    <scope>NUCLEOTIDE SEQUENCE [LARGE SCALE GENOMIC DNA]</scope>
    <source>
        <strain evidence="5">ATCC 33406 / DSM 1761 / CIP 103989 / NBRC 15051 / NCIMB 9469 / D465</strain>
    </source>
</reference>
<dbReference type="GO" id="GO:0000160">
    <property type="term" value="P:phosphorelay signal transduction system"/>
    <property type="evidence" value="ECO:0007669"/>
    <property type="project" value="InterPro"/>
</dbReference>
<dbReference type="CDD" id="cd00156">
    <property type="entry name" value="REC"/>
    <property type="match status" value="1"/>
</dbReference>
<dbReference type="SUPFAM" id="SSF52172">
    <property type="entry name" value="CheY-like"/>
    <property type="match status" value="1"/>
</dbReference>
<evidence type="ECO:0000313" key="4">
    <source>
        <dbReference type="EMBL" id="ABG60134.1"/>
    </source>
</evidence>
<organism evidence="4 5">
    <name type="scientific">Cytophaga hutchinsonii (strain ATCC 33406 / DSM 1761 / CIP 103989 / NBRC 15051 / NCIMB 9469 / D465)</name>
    <dbReference type="NCBI Taxonomy" id="269798"/>
    <lineage>
        <taxon>Bacteria</taxon>
        <taxon>Pseudomonadati</taxon>
        <taxon>Bacteroidota</taxon>
        <taxon>Cytophagia</taxon>
        <taxon>Cytophagales</taxon>
        <taxon>Cytophagaceae</taxon>
        <taxon>Cytophaga</taxon>
    </lineage>
</organism>
<gene>
    <name evidence="4" type="ordered locus">CHU_2887</name>
</gene>
<keyword evidence="2" id="KW-0472">Membrane</keyword>
<accession>A0A6N4SUR9</accession>
<proteinExistence type="predicted"/>
<dbReference type="EMBL" id="CP000383">
    <property type="protein sequence ID" value="ABG60134.1"/>
    <property type="molecule type" value="Genomic_DNA"/>
</dbReference>
<evidence type="ECO:0000256" key="1">
    <source>
        <dbReference type="PROSITE-ProRule" id="PRU00169"/>
    </source>
</evidence>
<sequence>MRRKNMNDSDITIYVVEDNEIYSLILSNELMTKTDFCINVFSSGEDMIKNIEEGKKPHIIISDYNLSLQGELKTAVELIEKLNTIDLMIPVIILTSKDDIKTAIEILKKGAFDFVIKNDNAFYQILSSIKKVADLLKLKEEIRIQKLKRSKDIKRMALLFALTTIGFITLLLLK</sequence>
<keyword evidence="5" id="KW-1185">Reference proteome</keyword>
<dbReference type="KEGG" id="chu:CHU_2887"/>
<dbReference type="Pfam" id="PF00072">
    <property type="entry name" value="Response_reg"/>
    <property type="match status" value="1"/>
</dbReference>